<dbReference type="AlphaFoldDB" id="X1C0F2"/>
<evidence type="ECO:0000313" key="4">
    <source>
        <dbReference type="EMBL" id="GAG77861.1"/>
    </source>
</evidence>
<comment type="similarity">
    <text evidence="1">Belongs to the glycosyltransferase 2 family.</text>
</comment>
<sequence>KAGFIIMCDDDMEKFPYGWDRDLIEALKHTGASMVGARLFNPNGALQVTNYRNFDLSKDLVEVRIMITACCAFRNTALRFDENYIGSGYEDTDFCRQLGGKFFVTNKVKMVHKNEHKNPSDIRNGRYFKEKWG</sequence>
<reference evidence="4" key="1">
    <citation type="journal article" date="2014" name="Front. Microbiol.">
        <title>High frequency of phylogenetically diverse reductive dehalogenase-homologous genes in deep subseafloor sedimentary metagenomes.</title>
        <authorList>
            <person name="Kawai M."/>
            <person name="Futagami T."/>
            <person name="Toyoda A."/>
            <person name="Takaki Y."/>
            <person name="Nishi S."/>
            <person name="Hori S."/>
            <person name="Arai W."/>
            <person name="Tsubouchi T."/>
            <person name="Morono Y."/>
            <person name="Uchiyama I."/>
            <person name="Ito T."/>
            <person name="Fujiyama A."/>
            <person name="Inagaki F."/>
            <person name="Takami H."/>
        </authorList>
    </citation>
    <scope>NUCLEOTIDE SEQUENCE</scope>
    <source>
        <strain evidence="4">Expedition CK06-06</strain>
    </source>
</reference>
<keyword evidence="2" id="KW-0328">Glycosyltransferase</keyword>
<dbReference type="EMBL" id="BART01017450">
    <property type="protein sequence ID" value="GAG77861.1"/>
    <property type="molecule type" value="Genomic_DNA"/>
</dbReference>
<accession>X1C0F2</accession>
<feature type="non-terminal residue" evidence="4">
    <location>
        <position position="1"/>
    </location>
</feature>
<proteinExistence type="inferred from homology"/>
<dbReference type="Gene3D" id="3.90.550.10">
    <property type="entry name" value="Spore Coat Polysaccharide Biosynthesis Protein SpsA, Chain A"/>
    <property type="match status" value="1"/>
</dbReference>
<evidence type="ECO:0000256" key="2">
    <source>
        <dbReference type="ARBA" id="ARBA00022676"/>
    </source>
</evidence>
<dbReference type="InterPro" id="IPR029044">
    <property type="entry name" value="Nucleotide-diphossugar_trans"/>
</dbReference>
<organism evidence="4">
    <name type="scientific">marine sediment metagenome</name>
    <dbReference type="NCBI Taxonomy" id="412755"/>
    <lineage>
        <taxon>unclassified sequences</taxon>
        <taxon>metagenomes</taxon>
        <taxon>ecological metagenomes</taxon>
    </lineage>
</organism>
<gene>
    <name evidence="4" type="ORF">S01H4_33214</name>
</gene>
<keyword evidence="3" id="KW-0808">Transferase</keyword>
<evidence type="ECO:0000256" key="3">
    <source>
        <dbReference type="ARBA" id="ARBA00022679"/>
    </source>
</evidence>
<name>X1C0F2_9ZZZZ</name>
<comment type="caution">
    <text evidence="4">The sequence shown here is derived from an EMBL/GenBank/DDBJ whole genome shotgun (WGS) entry which is preliminary data.</text>
</comment>
<protein>
    <recommendedName>
        <fullName evidence="5">Glycosyltransferase 2-like domain-containing protein</fullName>
    </recommendedName>
</protein>
<dbReference type="GO" id="GO:0016757">
    <property type="term" value="F:glycosyltransferase activity"/>
    <property type="evidence" value="ECO:0007669"/>
    <property type="project" value="UniProtKB-KW"/>
</dbReference>
<dbReference type="PANTHER" id="PTHR43179">
    <property type="entry name" value="RHAMNOSYLTRANSFERASE WBBL"/>
    <property type="match status" value="1"/>
</dbReference>
<evidence type="ECO:0008006" key="5">
    <source>
        <dbReference type="Google" id="ProtNLM"/>
    </source>
</evidence>
<dbReference type="SUPFAM" id="SSF53448">
    <property type="entry name" value="Nucleotide-diphospho-sugar transferases"/>
    <property type="match status" value="1"/>
</dbReference>
<evidence type="ECO:0000256" key="1">
    <source>
        <dbReference type="ARBA" id="ARBA00006739"/>
    </source>
</evidence>
<dbReference type="PANTHER" id="PTHR43179:SF12">
    <property type="entry name" value="GALACTOFURANOSYLTRANSFERASE GLFT2"/>
    <property type="match status" value="1"/>
</dbReference>